<proteinExistence type="predicted"/>
<evidence type="ECO:0000313" key="2">
    <source>
        <dbReference type="Proteomes" id="UP001145114"/>
    </source>
</evidence>
<keyword evidence="2" id="KW-1185">Reference proteome</keyword>
<feature type="non-terminal residue" evidence="1">
    <location>
        <position position="343"/>
    </location>
</feature>
<dbReference type="EC" id="2.7.1.78" evidence="1"/>
<dbReference type="EMBL" id="JAMZIH010005438">
    <property type="protein sequence ID" value="KAJ1675181.1"/>
    <property type="molecule type" value="Genomic_DNA"/>
</dbReference>
<name>A0ACC1HHR1_9FUNG</name>
<comment type="caution">
    <text evidence="1">The sequence shown here is derived from an EMBL/GenBank/DDBJ whole genome shotgun (WGS) entry which is preliminary data.</text>
</comment>
<accession>A0ACC1HHR1</accession>
<gene>
    <name evidence="1" type="primary">CLP1_1</name>
    <name evidence="1" type="ORF">EV182_001769</name>
</gene>
<dbReference type="Proteomes" id="UP001145114">
    <property type="component" value="Unassembled WGS sequence"/>
</dbReference>
<reference evidence="1" key="1">
    <citation type="submission" date="2022-06" db="EMBL/GenBank/DDBJ databases">
        <title>Phylogenomic reconstructions and comparative analyses of Kickxellomycotina fungi.</title>
        <authorList>
            <person name="Reynolds N.K."/>
            <person name="Stajich J.E."/>
            <person name="Barry K."/>
            <person name="Grigoriev I.V."/>
            <person name="Crous P."/>
            <person name="Smith M.E."/>
        </authorList>
    </citation>
    <scope>NUCLEOTIDE SEQUENCE</scope>
    <source>
        <strain evidence="1">RSA 2271</strain>
    </source>
</reference>
<organism evidence="1 2">
    <name type="scientific">Spiromyces aspiralis</name>
    <dbReference type="NCBI Taxonomy" id="68401"/>
    <lineage>
        <taxon>Eukaryota</taxon>
        <taxon>Fungi</taxon>
        <taxon>Fungi incertae sedis</taxon>
        <taxon>Zoopagomycota</taxon>
        <taxon>Kickxellomycotina</taxon>
        <taxon>Kickxellomycetes</taxon>
        <taxon>Kickxellales</taxon>
        <taxon>Kickxellaceae</taxon>
        <taxon>Spiromyces</taxon>
    </lineage>
</organism>
<evidence type="ECO:0000313" key="1">
    <source>
        <dbReference type="EMBL" id="KAJ1675181.1"/>
    </source>
</evidence>
<sequence length="343" mass="37329">MDTELPARDPVSELTSHTFSGAWHVANVTKQWTLNPSEEFRFEVDIKQGVKVKLLKGTAEIYGAEMGSAKTYYFTATKLAVFTWEGYKYPPGNMVTEEGTVFESELGRATNGKDCGIPAITVRGGYVQGNCSAEYVAEETPLTTYLNVHCALHQRRVDALSGSGDNVRGPRVVIVGSQDSGKTTLARTLLNYAVRHEFDPLFIDLDLSEGSVTVPGTISATPITHIIDPEDGFAGYVSASSTAPPETPLVFQYGSTTPKDNPRYFNALIASLARAVGKRMEADKRAQASGMIIDTHDAIGLASNDFLDRILAEFAGKFQYGEIRKKYNEKPTLTILKLPKSGG</sequence>
<protein>
    <submittedName>
        <fullName evidence="1">Cleavage polyadenylation factor subunit clp1</fullName>
        <ecNumber evidence="1">2.7.1.78</ecNumber>
    </submittedName>
</protein>
<keyword evidence="1" id="KW-0808">Transferase</keyword>